<name>A0A8S0X2G3_CYCAE</name>
<dbReference type="Proteomes" id="UP000467700">
    <property type="component" value="Unassembled WGS sequence"/>
</dbReference>
<evidence type="ECO:0000256" key="1">
    <source>
        <dbReference type="ARBA" id="ARBA00022898"/>
    </source>
</evidence>
<proteinExistence type="predicted"/>
<feature type="domain" description="Aminotransferase class V" evidence="2">
    <location>
        <begin position="41"/>
        <end position="338"/>
    </location>
</feature>
<dbReference type="EMBL" id="CACVBS010000046">
    <property type="protein sequence ID" value="CAA7265062.1"/>
    <property type="molecule type" value="Genomic_DNA"/>
</dbReference>
<dbReference type="Gene3D" id="3.90.1150.10">
    <property type="entry name" value="Aspartate Aminotransferase, domain 1"/>
    <property type="match status" value="1"/>
</dbReference>
<dbReference type="SUPFAM" id="SSF53383">
    <property type="entry name" value="PLP-dependent transferases"/>
    <property type="match status" value="1"/>
</dbReference>
<keyword evidence="1" id="KW-0663">Pyridoxal phosphate</keyword>
<dbReference type="PANTHER" id="PTHR43092:SF2">
    <property type="entry name" value="HERCYNYLCYSTEINE SULFOXIDE LYASE"/>
    <property type="match status" value="1"/>
</dbReference>
<dbReference type="InterPro" id="IPR015422">
    <property type="entry name" value="PyrdxlP-dep_Trfase_small"/>
</dbReference>
<dbReference type="AlphaFoldDB" id="A0A8S0X2G3"/>
<dbReference type="InterPro" id="IPR015424">
    <property type="entry name" value="PyrdxlP-dep_Trfase"/>
</dbReference>
<gene>
    <name evidence="3" type="ORF">AAE3_LOCUS6994</name>
</gene>
<dbReference type="Gene3D" id="3.40.640.10">
    <property type="entry name" value="Type I PLP-dependent aspartate aminotransferase-like (Major domain)"/>
    <property type="match status" value="1"/>
</dbReference>
<organism evidence="3 4">
    <name type="scientific">Cyclocybe aegerita</name>
    <name type="common">Black poplar mushroom</name>
    <name type="synonym">Agrocybe aegerita</name>
    <dbReference type="NCBI Taxonomy" id="1973307"/>
    <lineage>
        <taxon>Eukaryota</taxon>
        <taxon>Fungi</taxon>
        <taxon>Dikarya</taxon>
        <taxon>Basidiomycota</taxon>
        <taxon>Agaricomycotina</taxon>
        <taxon>Agaricomycetes</taxon>
        <taxon>Agaricomycetidae</taxon>
        <taxon>Agaricales</taxon>
        <taxon>Agaricineae</taxon>
        <taxon>Bolbitiaceae</taxon>
        <taxon>Cyclocybe</taxon>
    </lineage>
</organism>
<dbReference type="Pfam" id="PF00266">
    <property type="entry name" value="Aminotran_5"/>
    <property type="match status" value="1"/>
</dbReference>
<dbReference type="OrthoDB" id="5978656at2759"/>
<dbReference type="InterPro" id="IPR000192">
    <property type="entry name" value="Aminotrans_V_dom"/>
</dbReference>
<evidence type="ECO:0000259" key="2">
    <source>
        <dbReference type="Pfam" id="PF00266"/>
    </source>
</evidence>
<keyword evidence="4" id="KW-1185">Reference proteome</keyword>
<comment type="caution">
    <text evidence="3">The sequence shown here is derived from an EMBL/GenBank/DDBJ whole genome shotgun (WGS) entry which is preliminary data.</text>
</comment>
<evidence type="ECO:0000313" key="4">
    <source>
        <dbReference type="Proteomes" id="UP000467700"/>
    </source>
</evidence>
<evidence type="ECO:0000313" key="3">
    <source>
        <dbReference type="EMBL" id="CAA7265062.1"/>
    </source>
</evidence>
<dbReference type="PANTHER" id="PTHR43092">
    <property type="entry name" value="L-CYSTEINE DESULFHYDRASE"/>
    <property type="match status" value="1"/>
</dbReference>
<protein>
    <recommendedName>
        <fullName evidence="2">Aminotransferase class V domain-containing protein</fullName>
    </recommendedName>
</protein>
<reference evidence="3 4" key="1">
    <citation type="submission" date="2020-01" db="EMBL/GenBank/DDBJ databases">
        <authorList>
            <person name="Gupta K D."/>
        </authorList>
    </citation>
    <scope>NUCLEOTIDE SEQUENCE [LARGE SCALE GENOMIC DNA]</scope>
</reference>
<sequence length="563" mass="63376">MGDVDYKALYTQRPPPFGEELKAYFALDPEYINLNSGSYGTTPKPVLQAAYELTKKIEANPDLFHRFTYQPMLIDVRKRIARLIGAKTDEVVLVTNASLGLNIVLRNFDWEEGDAIFAFTTTYNSISRTAQSIGDVPPHPTVHTIPLNFPTTHEEIASSFKEFLRAHRVAPNKKRVAIIDSIVSNPGVLLPWQEMVKIAKEERVWSVVDAAHSIGQEVGINLTESAPDFWISNNHKWLSAKRSSAVLYVPGRNQHIVTTSIPTSYAYVSPKDRTEPNFVPQYEWNGTIDWSSHLTVADALDFRTWLGGEAKINAYCHNLALNGGKILAEILDTRVMDPDGDLTLNMINVELPLPPVTTIDEYNRIDVFLKERLLTKYKAYSAHFFHNEKWWTRCSAQVFNTIEDFEKIGRIWVKACEEVKNGLHLKYMSVISIHSAGEIQVQIDENCRRLCYRRANSVSSSPRQTPRPATHAPILALYAQDPTRATRAFTALHRTDPAEAGALLGALFLAGDDSRRVGRFLLQSGGLFAQGDRGMVDVLERAMRWCLGRSQEPRPAYLGFSSV</sequence>
<dbReference type="InterPro" id="IPR015421">
    <property type="entry name" value="PyrdxlP-dep_Trfase_major"/>
</dbReference>
<accession>A0A8S0X2G3</accession>